<gene>
    <name evidence="2" type="ORF">Micbo1qcDRAFT_175936</name>
</gene>
<reference evidence="3" key="1">
    <citation type="submission" date="2016-02" db="EMBL/GenBank/DDBJ databases">
        <title>Draft genome sequence of Microdochium bolleyi, a fungal endophyte of beachgrass.</title>
        <authorList>
            <consortium name="DOE Joint Genome Institute"/>
            <person name="David A.S."/>
            <person name="May G."/>
            <person name="Haridas S."/>
            <person name="Lim J."/>
            <person name="Wang M."/>
            <person name="Labutti K."/>
            <person name="Lipzen A."/>
            <person name="Barry K."/>
            <person name="Grigoriev I.V."/>
        </authorList>
    </citation>
    <scope>NUCLEOTIDE SEQUENCE [LARGE SCALE GENOMIC DNA]</scope>
    <source>
        <strain evidence="3">J235TASD1</strain>
    </source>
</reference>
<organism evidence="2 3">
    <name type="scientific">Microdochium bolleyi</name>
    <dbReference type="NCBI Taxonomy" id="196109"/>
    <lineage>
        <taxon>Eukaryota</taxon>
        <taxon>Fungi</taxon>
        <taxon>Dikarya</taxon>
        <taxon>Ascomycota</taxon>
        <taxon>Pezizomycotina</taxon>
        <taxon>Sordariomycetes</taxon>
        <taxon>Xylariomycetidae</taxon>
        <taxon>Xylariales</taxon>
        <taxon>Microdochiaceae</taxon>
        <taxon>Microdochium</taxon>
    </lineage>
</organism>
<evidence type="ECO:0000313" key="3">
    <source>
        <dbReference type="Proteomes" id="UP000070501"/>
    </source>
</evidence>
<dbReference type="EMBL" id="KQ964251">
    <property type="protein sequence ID" value="KXJ90939.1"/>
    <property type="molecule type" value="Genomic_DNA"/>
</dbReference>
<feature type="compositionally biased region" description="Polar residues" evidence="1">
    <location>
        <begin position="1"/>
        <end position="14"/>
    </location>
</feature>
<feature type="compositionally biased region" description="Polar residues" evidence="1">
    <location>
        <begin position="82"/>
        <end position="95"/>
    </location>
</feature>
<evidence type="ECO:0000313" key="2">
    <source>
        <dbReference type="EMBL" id="KXJ90939.1"/>
    </source>
</evidence>
<dbReference type="Proteomes" id="UP000070501">
    <property type="component" value="Unassembled WGS sequence"/>
</dbReference>
<keyword evidence="3" id="KW-1185">Reference proteome</keyword>
<dbReference type="InParanoid" id="A0A136J1I7"/>
<accession>A0A136J1I7</accession>
<sequence>MTGTQHTSQSQSPTICVREHVVQASSPSGRSEAAAGPTRLQHPCGRVGRTLKVESSLASENRAPALQTSRPAALGSRRAHVSPSTEKTRTWTPCSLDTDRRPRDEIVSAGRGRQLQGMFGSAMSREEFGRESTSTWSHHFRLSSPVQKARWTGGSLLPRPRLQQDLDRHLDPFVRSIAIRVSTGK</sequence>
<name>A0A136J1I7_9PEZI</name>
<feature type="region of interest" description="Disordered" evidence="1">
    <location>
        <begin position="1"/>
        <end position="100"/>
    </location>
</feature>
<dbReference type="AlphaFoldDB" id="A0A136J1I7"/>
<evidence type="ECO:0000256" key="1">
    <source>
        <dbReference type="SAM" id="MobiDB-lite"/>
    </source>
</evidence>
<protein>
    <submittedName>
        <fullName evidence="2">Uncharacterized protein</fullName>
    </submittedName>
</protein>
<proteinExistence type="predicted"/>